<sequence>MPSYAPAFNRILDDLAKRQLRLDFQFGIASNIYEPLRSIGAGAFGIVAEAKVSNTYENDGENVAIKKIGHASSTPTLARRTLREVRVLRYIRHPNIVVLKDVFRTSGSLGMNVFMVMELMEGSLHNVIHGAEQPLEWDLIAHLLHQILRGLRYIHKAGIAHRDLKPSNLLVNSDGHLRIADFGMAKLAAGTNFDEADEHCFYMTQHIATLPYRAPELLFVMPEHSTAVDMYAVGCIFAEMILRRELFPGRSVSNQIKIVLTNLGTPPKEMINDIQCERTKQFIQSFGSQTPLPWEQIVLVRDREPNFEALEMISELCQMDPSLRMNVNESFEHIFIKTYFPKTTTERVCPFKVKLDMAAVEDIDHKQLINLIEADIRCADETQQQQNNEIISSDETQEIATSIEDENDNNNHSLNNHKSSTSGASSASYYSMSSSSESQTESCYDPTHSLYDADRRSPRRQKNHHQSESEPSEVPQITAL</sequence>
<name>A0AC34F8A3_9BILA</name>
<accession>A0AC34F8A3</accession>
<proteinExistence type="predicted"/>
<evidence type="ECO:0000313" key="1">
    <source>
        <dbReference type="Proteomes" id="UP000887579"/>
    </source>
</evidence>
<protein>
    <submittedName>
        <fullName evidence="2">Protein kinase domain-containing protein</fullName>
    </submittedName>
</protein>
<evidence type="ECO:0000313" key="2">
    <source>
        <dbReference type="WBParaSite" id="ES5_v2.g12978.t1"/>
    </source>
</evidence>
<dbReference type="Proteomes" id="UP000887579">
    <property type="component" value="Unplaced"/>
</dbReference>
<organism evidence="1 2">
    <name type="scientific">Panagrolaimus sp. ES5</name>
    <dbReference type="NCBI Taxonomy" id="591445"/>
    <lineage>
        <taxon>Eukaryota</taxon>
        <taxon>Metazoa</taxon>
        <taxon>Ecdysozoa</taxon>
        <taxon>Nematoda</taxon>
        <taxon>Chromadorea</taxon>
        <taxon>Rhabditida</taxon>
        <taxon>Tylenchina</taxon>
        <taxon>Panagrolaimomorpha</taxon>
        <taxon>Panagrolaimoidea</taxon>
        <taxon>Panagrolaimidae</taxon>
        <taxon>Panagrolaimus</taxon>
    </lineage>
</organism>
<dbReference type="WBParaSite" id="ES5_v2.g12978.t1">
    <property type="protein sequence ID" value="ES5_v2.g12978.t1"/>
    <property type="gene ID" value="ES5_v2.g12978"/>
</dbReference>
<reference evidence="2" key="1">
    <citation type="submission" date="2022-11" db="UniProtKB">
        <authorList>
            <consortium name="WormBaseParasite"/>
        </authorList>
    </citation>
    <scope>IDENTIFICATION</scope>
</reference>